<keyword evidence="1" id="KW-0175">Coiled coil</keyword>
<accession>A0A7S0KXF2</accession>
<organism evidence="3">
    <name type="scientific">Asterionellopsis glacialis</name>
    <dbReference type="NCBI Taxonomy" id="33640"/>
    <lineage>
        <taxon>Eukaryota</taxon>
        <taxon>Sar</taxon>
        <taxon>Stramenopiles</taxon>
        <taxon>Ochrophyta</taxon>
        <taxon>Bacillariophyta</taxon>
        <taxon>Fragilariophyceae</taxon>
        <taxon>Fragilariophycidae</taxon>
        <taxon>Fragilariales</taxon>
        <taxon>Fragilariaceae</taxon>
        <taxon>Asterionellopsis</taxon>
    </lineage>
</organism>
<feature type="region of interest" description="Disordered" evidence="2">
    <location>
        <begin position="360"/>
        <end position="396"/>
    </location>
</feature>
<dbReference type="AlphaFoldDB" id="A0A7S0KXF2"/>
<feature type="compositionally biased region" description="Basic and acidic residues" evidence="2">
    <location>
        <begin position="521"/>
        <end position="534"/>
    </location>
</feature>
<feature type="compositionally biased region" description="Polar residues" evidence="2">
    <location>
        <begin position="65"/>
        <end position="75"/>
    </location>
</feature>
<feature type="compositionally biased region" description="Low complexity" evidence="2">
    <location>
        <begin position="40"/>
        <end position="64"/>
    </location>
</feature>
<feature type="compositionally biased region" description="Low complexity" evidence="2">
    <location>
        <begin position="76"/>
        <end position="86"/>
    </location>
</feature>
<sequence>MWRISGALGNLDEELGNHHGPIGSSPADQETFLALQARAAQHRQFGTQHSASSDAGSVNSSVSNHSLTTGATDISTGGNTTNTNNNLPPKSLLLGFGNRSKSSLLDTSTIMIIPRDSNHCGSTVVDEEDTTSGHPLEDTIRIRDETIRQLLRTRKVEHSILKETQSELQSLKVKHKTDMRKKETIVELLSQERDNLNRRIQSFEADLYDEELVGGLAELVAGGNPKIAAISGIRAKDNWNASSDGSAHKSPTKRDADYVKQLELKLCKAMQKMQVMENQVKLLKKSSLDFARKVKEDIKVEREERDTLEIEYLNKLVVMENEKRIREEGLLAKLEFKEEHIERLVNTIEELQELEDVVEDGEAADTNSNNGDAAEANNANETNEDGGVSPPKKTISVNRQTSIASVVALTKIKEQFDQLSKENYESKLAHTQEKEELEVEINRLQDANEKKQKIIDNLETSASMSAIEGDINGKWNERKYNNSSIPPSRGTPDRSSSFKSIDSSLSVDSTRSGKKLARSWKNRDDDTKSVKSTESHQSSTSWFSRKVPLNTELVEQEEDDEDDDNNSQDDGVEEGESEYEDDDDGDEDGGSDSGTSSSRQKRSSADKYESNLATLMTQISSVTRDMEHDLKESLARKEQVLKSLDEDDEKRKQHDSRISKFL</sequence>
<feature type="region of interest" description="Disordered" evidence="2">
    <location>
        <begin position="475"/>
        <end position="610"/>
    </location>
</feature>
<protein>
    <submittedName>
        <fullName evidence="3">Uncharacterized protein</fullName>
    </submittedName>
</protein>
<feature type="compositionally biased region" description="Low complexity" evidence="2">
    <location>
        <begin position="369"/>
        <end position="387"/>
    </location>
</feature>
<feature type="compositionally biased region" description="Low complexity" evidence="2">
    <location>
        <begin position="495"/>
        <end position="510"/>
    </location>
</feature>
<gene>
    <name evidence="3" type="ORF">AGLA0713_LOCUS592</name>
</gene>
<feature type="region of interest" description="Disordered" evidence="2">
    <location>
        <begin position="640"/>
        <end position="662"/>
    </location>
</feature>
<evidence type="ECO:0000256" key="1">
    <source>
        <dbReference type="SAM" id="Coils"/>
    </source>
</evidence>
<feature type="region of interest" description="Disordered" evidence="2">
    <location>
        <begin position="40"/>
        <end position="86"/>
    </location>
</feature>
<dbReference type="EMBL" id="HBEX01000888">
    <property type="protein sequence ID" value="CAD8595764.1"/>
    <property type="molecule type" value="Transcribed_RNA"/>
</dbReference>
<feature type="compositionally biased region" description="Acidic residues" evidence="2">
    <location>
        <begin position="554"/>
        <end position="590"/>
    </location>
</feature>
<evidence type="ECO:0000313" key="3">
    <source>
        <dbReference type="EMBL" id="CAD8595764.1"/>
    </source>
</evidence>
<feature type="coiled-coil region" evidence="1">
    <location>
        <begin position="179"/>
        <end position="206"/>
    </location>
</feature>
<proteinExistence type="predicted"/>
<name>A0A7S0KXF2_9STRA</name>
<reference evidence="3" key="1">
    <citation type="submission" date="2021-01" db="EMBL/GenBank/DDBJ databases">
        <authorList>
            <person name="Corre E."/>
            <person name="Pelletier E."/>
            <person name="Niang G."/>
            <person name="Scheremetjew M."/>
            <person name="Finn R."/>
            <person name="Kale V."/>
            <person name="Holt S."/>
            <person name="Cochrane G."/>
            <person name="Meng A."/>
            <person name="Brown T."/>
            <person name="Cohen L."/>
        </authorList>
    </citation>
    <scope>NUCLEOTIDE SEQUENCE</scope>
</reference>
<feature type="coiled-coil region" evidence="1">
    <location>
        <begin position="427"/>
        <end position="461"/>
    </location>
</feature>
<evidence type="ECO:0000256" key="2">
    <source>
        <dbReference type="SAM" id="MobiDB-lite"/>
    </source>
</evidence>